<dbReference type="InterPro" id="IPR014752">
    <property type="entry name" value="Arrestin-like_C"/>
</dbReference>
<dbReference type="InterPro" id="IPR050357">
    <property type="entry name" value="Arrestin_domain-protein"/>
</dbReference>
<name>A0A5C8ZCI3_9GAMM</name>
<dbReference type="SUPFAM" id="SSF81296">
    <property type="entry name" value="E set domains"/>
    <property type="match status" value="1"/>
</dbReference>
<dbReference type="GO" id="GO:0005829">
    <property type="term" value="C:cytosol"/>
    <property type="evidence" value="ECO:0007669"/>
    <property type="project" value="TreeGrafter"/>
</dbReference>
<organism evidence="3 4">
    <name type="scientific">Reinekea thalattae</name>
    <dbReference type="NCBI Taxonomy" id="2593301"/>
    <lineage>
        <taxon>Bacteria</taxon>
        <taxon>Pseudomonadati</taxon>
        <taxon>Pseudomonadota</taxon>
        <taxon>Gammaproteobacteria</taxon>
        <taxon>Oceanospirillales</taxon>
        <taxon>Saccharospirillaceae</taxon>
        <taxon>Reinekea</taxon>
    </lineage>
</organism>
<feature type="transmembrane region" description="Helical" evidence="1">
    <location>
        <begin position="180"/>
        <end position="200"/>
    </location>
</feature>
<dbReference type="PANTHER" id="PTHR11188:SF161">
    <property type="entry name" value="PH-RESPONSE REGULATOR PROTEIN PALF_RIM8"/>
    <property type="match status" value="1"/>
</dbReference>
<dbReference type="InterPro" id="IPR011022">
    <property type="entry name" value="Arrestin_C-like"/>
</dbReference>
<reference evidence="3 4" key="1">
    <citation type="submission" date="2019-07" db="EMBL/GenBank/DDBJ databases">
        <title>Reinekea sp. strain SSH23 genome sequencing and assembly.</title>
        <authorList>
            <person name="Kim I."/>
        </authorList>
    </citation>
    <scope>NUCLEOTIDE SEQUENCE [LARGE SCALE GENOMIC DNA]</scope>
    <source>
        <strain evidence="3 4">SSH23</strain>
    </source>
</reference>
<dbReference type="Pfam" id="PF02752">
    <property type="entry name" value="Arrestin_C"/>
    <property type="match status" value="1"/>
</dbReference>
<evidence type="ECO:0000256" key="1">
    <source>
        <dbReference type="SAM" id="Phobius"/>
    </source>
</evidence>
<gene>
    <name evidence="3" type="ORF">FME95_08840</name>
</gene>
<evidence type="ECO:0000313" key="3">
    <source>
        <dbReference type="EMBL" id="TXR54626.1"/>
    </source>
</evidence>
<keyword evidence="1" id="KW-0812">Transmembrane</keyword>
<dbReference type="InterPro" id="IPR014756">
    <property type="entry name" value="Ig_E-set"/>
</dbReference>
<dbReference type="GO" id="GO:0005886">
    <property type="term" value="C:plasma membrane"/>
    <property type="evidence" value="ECO:0007669"/>
    <property type="project" value="TreeGrafter"/>
</dbReference>
<dbReference type="GO" id="GO:0030674">
    <property type="term" value="F:protein-macromolecule adaptor activity"/>
    <property type="evidence" value="ECO:0007669"/>
    <property type="project" value="TreeGrafter"/>
</dbReference>
<dbReference type="AlphaFoldDB" id="A0A5C8ZCI3"/>
<dbReference type="EMBL" id="VKAD01000001">
    <property type="protein sequence ID" value="TXR54626.1"/>
    <property type="molecule type" value="Genomic_DNA"/>
</dbReference>
<dbReference type="OrthoDB" id="7000272at2"/>
<proteinExistence type="predicted"/>
<dbReference type="GO" id="GO:0070086">
    <property type="term" value="P:ubiquitin-dependent endocytosis"/>
    <property type="evidence" value="ECO:0007669"/>
    <property type="project" value="TreeGrafter"/>
</dbReference>
<dbReference type="Gene3D" id="2.60.40.640">
    <property type="match status" value="2"/>
</dbReference>
<dbReference type="PANTHER" id="PTHR11188">
    <property type="entry name" value="ARRESTIN DOMAIN CONTAINING PROTEIN"/>
    <property type="match status" value="1"/>
</dbReference>
<dbReference type="RefSeq" id="WP_147714024.1">
    <property type="nucleotide sequence ID" value="NZ_VKAD01000001.1"/>
</dbReference>
<feature type="domain" description="Arrestin C-terminal-like" evidence="2">
    <location>
        <begin position="211"/>
        <end position="332"/>
    </location>
</feature>
<accession>A0A5C8ZCI3</accession>
<keyword evidence="4" id="KW-1185">Reference proteome</keyword>
<feature type="transmembrane region" description="Helical" evidence="1">
    <location>
        <begin position="158"/>
        <end position="174"/>
    </location>
</feature>
<keyword evidence="1" id="KW-1133">Transmembrane helix</keyword>
<dbReference type="Proteomes" id="UP000321764">
    <property type="component" value="Unassembled WGS sequence"/>
</dbReference>
<sequence>MQSPEITITLSNPKREYRLDDTLKGSVYIKINSDVQCSNVYLAKMWTAKGKGQVDRDYDRHGVVPIYMGRLYRGEYKFDFELPVDQPPLSYDGEILKINWTLTAFTIDADGNKYWKEIYYILKNNPNNSDIYSLAKNNKTEVEVNSSDKERYNLEGKGNWTIFAMLGVIAWLGLSSGLIITEIVGVIFSLIALSVAVSTINRKISTYKLSNIKVSLAKSVYSVGEQVNLNIEIKPNKKIKIKQVIVELKKQETTSFIGGGYAGPTRHYDTAIELIEKQLAYSNKLAIPDKQDYFSYRFSLTIPRDAMSSFTAEYNEIGWSISVYIDIKNSPSWSDSLDISVTD</sequence>
<evidence type="ECO:0000313" key="4">
    <source>
        <dbReference type="Proteomes" id="UP000321764"/>
    </source>
</evidence>
<comment type="caution">
    <text evidence="3">The sequence shown here is derived from an EMBL/GenBank/DDBJ whole genome shotgun (WGS) entry which is preliminary data.</text>
</comment>
<evidence type="ECO:0000259" key="2">
    <source>
        <dbReference type="Pfam" id="PF02752"/>
    </source>
</evidence>
<keyword evidence="1" id="KW-0472">Membrane</keyword>
<dbReference type="GO" id="GO:0031625">
    <property type="term" value="F:ubiquitin protein ligase binding"/>
    <property type="evidence" value="ECO:0007669"/>
    <property type="project" value="TreeGrafter"/>
</dbReference>
<protein>
    <recommendedName>
        <fullName evidence="2">Arrestin C-terminal-like domain-containing protein</fullName>
    </recommendedName>
</protein>